<keyword evidence="3" id="KW-1185">Reference proteome</keyword>
<evidence type="ECO:0000313" key="2">
    <source>
        <dbReference type="EMBL" id="GFQ71539.1"/>
    </source>
</evidence>
<dbReference type="InterPro" id="IPR007110">
    <property type="entry name" value="Ig-like_dom"/>
</dbReference>
<feature type="non-terminal residue" evidence="2">
    <location>
        <position position="197"/>
    </location>
</feature>
<gene>
    <name evidence="2" type="primary">NCL1_52691</name>
    <name evidence="2" type="ORF">TNCT_398681</name>
</gene>
<sequence length="197" mass="22849">DFVENIVWNTKIVARHVFALSFEETNDRYPLKKGDLSIKMRFLDVCLLQLVVINVSLCLRLKYVKIPRIYPSGLDVVLTCDFDLEGETLYAIKWFHDGREFYRYSPEEEPKAMFFPARGIEVDMRRATNTTVVLKDAELWTTGMFRCEVLADAPSFHTVTAEAFMHIGEFYNGGSHYYTSPYILAISVFLLSIYRSK</sequence>
<evidence type="ECO:0000313" key="3">
    <source>
        <dbReference type="Proteomes" id="UP000887116"/>
    </source>
</evidence>
<reference evidence="2" key="1">
    <citation type="submission" date="2020-07" db="EMBL/GenBank/DDBJ databases">
        <title>Multicomponent nature underlies the extraordinary mechanical properties of spider dragline silk.</title>
        <authorList>
            <person name="Kono N."/>
            <person name="Nakamura H."/>
            <person name="Mori M."/>
            <person name="Yoshida Y."/>
            <person name="Ohtoshi R."/>
            <person name="Malay A.D."/>
            <person name="Moran D.A.P."/>
            <person name="Tomita M."/>
            <person name="Numata K."/>
            <person name="Arakawa K."/>
        </authorList>
    </citation>
    <scope>NUCLEOTIDE SEQUENCE</scope>
</reference>
<comment type="caution">
    <text evidence="2">The sequence shown here is derived from an EMBL/GenBank/DDBJ whole genome shotgun (WGS) entry which is preliminary data.</text>
</comment>
<dbReference type="Proteomes" id="UP000887116">
    <property type="component" value="Unassembled WGS sequence"/>
</dbReference>
<protein>
    <recommendedName>
        <fullName evidence="1">Ig-like domain-containing protein</fullName>
    </recommendedName>
</protein>
<feature type="domain" description="Ig-like" evidence="1">
    <location>
        <begin position="73"/>
        <end position="160"/>
    </location>
</feature>
<name>A0A8X6KEU3_TRICU</name>
<dbReference type="PANTHER" id="PTHR21261:SF15">
    <property type="entry name" value="BEATEN PATH IIIA, ISOFORM D-RELATED"/>
    <property type="match status" value="1"/>
</dbReference>
<dbReference type="PANTHER" id="PTHR21261">
    <property type="entry name" value="BEAT PROTEIN"/>
    <property type="match status" value="1"/>
</dbReference>
<organism evidence="2 3">
    <name type="scientific">Trichonephila clavata</name>
    <name type="common">Joro spider</name>
    <name type="synonym">Nephila clavata</name>
    <dbReference type="NCBI Taxonomy" id="2740835"/>
    <lineage>
        <taxon>Eukaryota</taxon>
        <taxon>Metazoa</taxon>
        <taxon>Ecdysozoa</taxon>
        <taxon>Arthropoda</taxon>
        <taxon>Chelicerata</taxon>
        <taxon>Arachnida</taxon>
        <taxon>Araneae</taxon>
        <taxon>Araneomorphae</taxon>
        <taxon>Entelegynae</taxon>
        <taxon>Araneoidea</taxon>
        <taxon>Nephilidae</taxon>
        <taxon>Trichonephila</taxon>
    </lineage>
</organism>
<dbReference type="AlphaFoldDB" id="A0A8X6KEU3"/>
<dbReference type="OrthoDB" id="6432745at2759"/>
<evidence type="ECO:0000259" key="1">
    <source>
        <dbReference type="PROSITE" id="PS50835"/>
    </source>
</evidence>
<dbReference type="EMBL" id="BMAO01001179">
    <property type="protein sequence ID" value="GFQ71539.1"/>
    <property type="molecule type" value="Genomic_DNA"/>
</dbReference>
<dbReference type="PROSITE" id="PS50835">
    <property type="entry name" value="IG_LIKE"/>
    <property type="match status" value="1"/>
</dbReference>
<dbReference type="InterPro" id="IPR013783">
    <property type="entry name" value="Ig-like_fold"/>
</dbReference>
<dbReference type="InterPro" id="IPR036179">
    <property type="entry name" value="Ig-like_dom_sf"/>
</dbReference>
<dbReference type="SUPFAM" id="SSF48726">
    <property type="entry name" value="Immunoglobulin"/>
    <property type="match status" value="1"/>
</dbReference>
<dbReference type="FunFam" id="2.60.40.10:FF:000437">
    <property type="entry name" value="Beat-IIIc, isoform A"/>
    <property type="match status" value="1"/>
</dbReference>
<proteinExistence type="predicted"/>
<accession>A0A8X6KEU3</accession>
<dbReference type="Gene3D" id="2.60.40.10">
    <property type="entry name" value="Immunoglobulins"/>
    <property type="match status" value="1"/>
</dbReference>